<evidence type="ECO:0000313" key="1">
    <source>
        <dbReference type="EMBL" id="PHV70650.1"/>
    </source>
</evidence>
<sequence>MRTIIWYIGFVVTLLGNIPRLWKVNTLKKQGKMEEAEAYIHHVTSKWALGNVKRSGARVEVFGLENLPEKEPVVYISNHQSNFDIAILMSYIDRPKGFIAKVETLKIPLVRTWMRHIHCVFMDRSTLKGSAGAIVEGIKFLKEGHSLVIFPEGTRSKGDKMGSFKEASFKLATKPKVPIIPITIDGTYKLMEQNNNRIKPANVKLTIHPPLSTAHLTKEELQELPSKVYELIASKLPASQTNLSKSL</sequence>
<reference evidence="1" key="1">
    <citation type="submission" date="2017-10" db="EMBL/GenBank/DDBJ databases">
        <title>Genome sequence of cellulolytic Lachnospiraceae bacterium XHS1971 isolated from hotspring sediment.</title>
        <authorList>
            <person name="Vasudevan G."/>
            <person name="Joshi A.J."/>
            <person name="Hivarkar S."/>
            <person name="Lanjekar V.B."/>
            <person name="Dhakephalkar P.K."/>
            <person name="Dagar S."/>
        </authorList>
    </citation>
    <scope>NUCLEOTIDE SEQUENCE</scope>
    <source>
        <strain evidence="1">XHS1971</strain>
    </source>
</reference>
<keyword evidence="2" id="KW-1185">Reference proteome</keyword>
<keyword evidence="1" id="KW-0808">Transferase</keyword>
<name>A0AC61DBN4_9FIRM</name>
<keyword evidence="1" id="KW-0012">Acyltransferase</keyword>
<dbReference type="EMBL" id="PEDL01000008">
    <property type="protein sequence ID" value="PHV70650.1"/>
    <property type="molecule type" value="Genomic_DNA"/>
</dbReference>
<comment type="caution">
    <text evidence="1">The sequence shown here is derived from an EMBL/GenBank/DDBJ whole genome shotgun (WGS) entry which is preliminary data.</text>
</comment>
<evidence type="ECO:0000313" key="2">
    <source>
        <dbReference type="Proteomes" id="UP000224460"/>
    </source>
</evidence>
<dbReference type="Proteomes" id="UP000224460">
    <property type="component" value="Unassembled WGS sequence"/>
</dbReference>
<protein>
    <submittedName>
        <fullName evidence="1">1-acyl-sn-glycerol-3-phosphate acyltransferase</fullName>
    </submittedName>
</protein>
<organism evidence="1 2">
    <name type="scientific">Sporanaerobium hydrogeniformans</name>
    <dbReference type="NCBI Taxonomy" id="3072179"/>
    <lineage>
        <taxon>Bacteria</taxon>
        <taxon>Bacillati</taxon>
        <taxon>Bacillota</taxon>
        <taxon>Clostridia</taxon>
        <taxon>Lachnospirales</taxon>
        <taxon>Lachnospiraceae</taxon>
        <taxon>Sporanaerobium</taxon>
    </lineage>
</organism>
<gene>
    <name evidence="1" type="ORF">CS063_08955</name>
</gene>
<proteinExistence type="predicted"/>
<accession>A0AC61DBN4</accession>